<dbReference type="InterPro" id="IPR036047">
    <property type="entry name" value="F-box-like_dom_sf"/>
</dbReference>
<sequence>MKYTMLPEEIWYYIFLFLDINGLIKLSKVCSQFRRICLDENIWYHKAEFMRGQSIIEQYARWKKKLKHDTGYNCAMERLGKNGENIITRFSNNYTFDTLVNYTLIPGIIINPLNHDKTSILDSIKKTYTSFHRTNKFRLDSYSGLTKLTNIKHDLRRFYIIVIPPNYNNSINLVQYYLNAQKDRHWIIVFAIICLPHHKILLTHKFDKFNKFYAKIKFFDFDQYTKMFQWIADMVWIDDFKFNCDFCLKQIPDRKELYDLTTKSILSINNICYCQ</sequence>
<dbReference type="Gene3D" id="1.20.1280.50">
    <property type="match status" value="1"/>
</dbReference>
<dbReference type="SMART" id="SM00256">
    <property type="entry name" value="FBOX"/>
    <property type="match status" value="1"/>
</dbReference>
<dbReference type="Proteomes" id="UP000279644">
    <property type="component" value="Segment"/>
</dbReference>
<dbReference type="SUPFAM" id="SSF81383">
    <property type="entry name" value="F-box domain"/>
    <property type="match status" value="1"/>
</dbReference>
<protein>
    <submittedName>
        <fullName evidence="2">F-box</fullName>
    </submittedName>
</protein>
<evidence type="ECO:0000313" key="2">
    <source>
        <dbReference type="EMBL" id="AVG47795.1"/>
    </source>
</evidence>
<dbReference type="EMBL" id="MG602508">
    <property type="protein sequence ID" value="AVG47795.1"/>
    <property type="molecule type" value="Genomic_DNA"/>
</dbReference>
<organism evidence="2">
    <name type="scientific">Acanthamoeba polyphaga mimivirus</name>
    <name type="common">APMV</name>
    <dbReference type="NCBI Taxonomy" id="212035"/>
    <lineage>
        <taxon>Viruses</taxon>
        <taxon>Varidnaviria</taxon>
        <taxon>Bamfordvirae</taxon>
        <taxon>Nucleocytoviricota</taxon>
        <taxon>Megaviricetes</taxon>
        <taxon>Imitervirales</taxon>
        <taxon>Mimiviridae</taxon>
        <taxon>Megamimivirinae</taxon>
        <taxon>Mimivirus</taxon>
        <taxon>Mimivirus bradfordmassiliense</taxon>
    </lineage>
</organism>
<accession>A0A2L2DNP3</accession>
<feature type="domain" description="F-box" evidence="1">
    <location>
        <begin position="1"/>
        <end position="46"/>
    </location>
</feature>
<proteinExistence type="predicted"/>
<evidence type="ECO:0000259" key="1">
    <source>
        <dbReference type="PROSITE" id="PS50181"/>
    </source>
</evidence>
<dbReference type="PROSITE" id="PS50181">
    <property type="entry name" value="FBOX"/>
    <property type="match status" value="1"/>
</dbReference>
<name>A0A2L2DNP3_MIMIV</name>
<organismHost>
    <name type="scientific">Acanthamoeba polyphaga</name>
    <name type="common">Amoeba</name>
    <dbReference type="NCBI Taxonomy" id="5757"/>
</organismHost>
<dbReference type="Pfam" id="PF12937">
    <property type="entry name" value="F-box-like"/>
    <property type="match status" value="1"/>
</dbReference>
<reference evidence="2" key="1">
    <citation type="journal article" date="2017" name="Front. Microbiol.">
        <title>Genome Characterization of the First Mimiviruses of Lineage C Isolated in Brazil.</title>
        <authorList>
            <person name="Assis F.L."/>
            <person name="Franco-Luiz A.P.M."/>
            <person name="Dos Santos R.N."/>
            <person name="Campos F.S."/>
            <person name="Dornas F.P."/>
            <person name="Borato P.V.M."/>
            <person name="Franco A.C."/>
            <person name="Abrahao J.S."/>
            <person name="Colson P."/>
            <person name="Scola B."/>
        </authorList>
    </citation>
    <scope>NUCLEOTIDE SEQUENCE [LARGE SCALE GENOMIC DNA]</scope>
</reference>
<dbReference type="InterPro" id="IPR001810">
    <property type="entry name" value="F-box_dom"/>
</dbReference>